<evidence type="ECO:0000256" key="2">
    <source>
        <dbReference type="SAM" id="SignalP"/>
    </source>
</evidence>
<dbReference type="AlphaFoldDB" id="A0AA38IPC5"/>
<proteinExistence type="predicted"/>
<evidence type="ECO:0000256" key="1">
    <source>
        <dbReference type="SAM" id="MobiDB-lite"/>
    </source>
</evidence>
<keyword evidence="4" id="KW-1185">Reference proteome</keyword>
<name>A0AA38IPC5_9CUCU</name>
<feature type="chain" id="PRO_5041234387" evidence="2">
    <location>
        <begin position="19"/>
        <end position="775"/>
    </location>
</feature>
<feature type="compositionally biased region" description="Pro residues" evidence="1">
    <location>
        <begin position="157"/>
        <end position="173"/>
    </location>
</feature>
<accession>A0AA38IPC5</accession>
<feature type="region of interest" description="Disordered" evidence="1">
    <location>
        <begin position="113"/>
        <end position="200"/>
    </location>
</feature>
<organism evidence="3 4">
    <name type="scientific">Zophobas morio</name>
    <dbReference type="NCBI Taxonomy" id="2755281"/>
    <lineage>
        <taxon>Eukaryota</taxon>
        <taxon>Metazoa</taxon>
        <taxon>Ecdysozoa</taxon>
        <taxon>Arthropoda</taxon>
        <taxon>Hexapoda</taxon>
        <taxon>Insecta</taxon>
        <taxon>Pterygota</taxon>
        <taxon>Neoptera</taxon>
        <taxon>Endopterygota</taxon>
        <taxon>Coleoptera</taxon>
        <taxon>Polyphaga</taxon>
        <taxon>Cucujiformia</taxon>
        <taxon>Tenebrionidae</taxon>
        <taxon>Zophobas</taxon>
    </lineage>
</organism>
<keyword evidence="2" id="KW-0732">Signal</keyword>
<evidence type="ECO:0000313" key="4">
    <source>
        <dbReference type="Proteomes" id="UP001168821"/>
    </source>
</evidence>
<dbReference type="Proteomes" id="UP001168821">
    <property type="component" value="Unassembled WGS sequence"/>
</dbReference>
<reference evidence="3" key="1">
    <citation type="journal article" date="2023" name="G3 (Bethesda)">
        <title>Whole genome assemblies of Zophobas morio and Tenebrio molitor.</title>
        <authorList>
            <person name="Kaur S."/>
            <person name="Stinson S.A."/>
            <person name="diCenzo G.C."/>
        </authorList>
    </citation>
    <scope>NUCLEOTIDE SEQUENCE</scope>
    <source>
        <strain evidence="3">QUZm001</strain>
    </source>
</reference>
<comment type="caution">
    <text evidence="3">The sequence shown here is derived from an EMBL/GenBank/DDBJ whole genome shotgun (WGS) entry which is preliminary data.</text>
</comment>
<sequence>MARYKIIYLLLLTYVAAAKEADDRTISLKPPDKLILQKSSPYKDQPSFFSRLKNWIFPSPDPVPAEGHHGGPQYLPPQPYQSDTGCNACNKAPWIPVASNVGHNTLINFVPPSSHIEDLRPPTSQYGPPSADYGPPPPQYGPPPPSPQYGPPSSQYGPPPHYNFDLRPPPPPAAHRRPVFRPRPDKLSPIHNLKPPSVTHLKPVTQNYVPIGMNPPPLTGHYHSLPTSPSVDIYLPPPPPPPSDSYGTPVVGPNADYQTRPEYLPPVEQLPLSSMPIPLPNLGPYPVAPIHNYQEFRDNVPQHGTNFEVKAKNVQVLPSVKVADFLASVEHPINNRISKLSENPIVVEDTHTAASAVNVTFQESNIQDIPERSSHEILQSNLIKQLLLQQESSTNQNKTFTPPPMDYSKWQPTWGGSVSSSMVPPPIGPTTWLQPVSSTTKKPKQIQIIVPYISNKKPIPFNNNNNNNVARMVPSKPYTTLLPVYSPPTTTEEVWSKFIDDFNSAESKKITATAFTPPTTQVYNIRDLLKDTKEYYSSDKLPFDVISLQNNIDDWTQQSFSKTIRDEKVSTSSKFVPSKKIPDEFFTTQYPESTTGGFDHEQAGSSQKETKVDDDIETNLIITTESTTTIKPSWDPSKVTVSPLTKERVYIVTPQPLSYRTTPRTAWSHPPKVQTNQTVVPTPKFLVRVDPENQRDTNDNPGPLTVVFSEWPHLINNLQTTTTLKPTSKHPLLGLMDLSEYTPPPNSTVETISGHSRVVTVVTPAAVTERPRNVK</sequence>
<protein>
    <submittedName>
        <fullName evidence="3">Uncharacterized protein</fullName>
    </submittedName>
</protein>
<feature type="signal peptide" evidence="2">
    <location>
        <begin position="1"/>
        <end position="18"/>
    </location>
</feature>
<evidence type="ECO:0000313" key="3">
    <source>
        <dbReference type="EMBL" id="KAJ3657776.1"/>
    </source>
</evidence>
<dbReference type="EMBL" id="JALNTZ010000003">
    <property type="protein sequence ID" value="KAJ3657776.1"/>
    <property type="molecule type" value="Genomic_DNA"/>
</dbReference>
<gene>
    <name evidence="3" type="ORF">Zmor_009558</name>
</gene>
<feature type="compositionally biased region" description="Pro residues" evidence="1">
    <location>
        <begin position="134"/>
        <end position="150"/>
    </location>
</feature>